<feature type="binding site" evidence="6">
    <location>
        <position position="49"/>
    </location>
    <ligand>
        <name>[4Fe-4S] cluster</name>
        <dbReference type="ChEBI" id="CHEBI:49883"/>
        <label>1</label>
    </ligand>
</feature>
<keyword evidence="1 6" id="KW-0004">4Fe-4S</keyword>
<dbReference type="InterPro" id="IPR017900">
    <property type="entry name" value="4Fe4S_Fe_S_CS"/>
</dbReference>
<feature type="binding site" evidence="6">
    <location>
        <position position="151"/>
    </location>
    <ligand>
        <name>[4Fe-4S] cluster</name>
        <dbReference type="ChEBI" id="CHEBI:49883"/>
        <label>3</label>
    </ligand>
</feature>
<evidence type="ECO:0000313" key="9">
    <source>
        <dbReference type="Proteomes" id="UP000241193"/>
    </source>
</evidence>
<evidence type="ECO:0000313" key="8">
    <source>
        <dbReference type="EMBL" id="PTD95083.1"/>
    </source>
</evidence>
<evidence type="ECO:0000256" key="6">
    <source>
        <dbReference type="HAMAP-Rule" id="MF_02201"/>
    </source>
</evidence>
<dbReference type="PROSITE" id="PS00198">
    <property type="entry name" value="4FE4S_FER_1"/>
    <property type="match status" value="2"/>
</dbReference>
<feature type="domain" description="4Fe-4S ferredoxin-type" evidence="7">
    <location>
        <begin position="64"/>
        <end position="95"/>
    </location>
</feature>
<evidence type="ECO:0000259" key="7">
    <source>
        <dbReference type="PROSITE" id="PS51379"/>
    </source>
</evidence>
<keyword evidence="9" id="KW-1185">Reference proteome</keyword>
<dbReference type="NCBIfam" id="TIGR00402">
    <property type="entry name" value="napF"/>
    <property type="match status" value="1"/>
</dbReference>
<feature type="binding site" evidence="6">
    <location>
        <position position="43"/>
    </location>
    <ligand>
        <name>[4Fe-4S] cluster</name>
        <dbReference type="ChEBI" id="CHEBI:49883"/>
        <label>1</label>
    </ligand>
</feature>
<dbReference type="PANTHER" id="PTHR43724">
    <property type="entry name" value="PYRUVATE SYNTHASE SUBUNIT PORD"/>
    <property type="match status" value="1"/>
</dbReference>
<dbReference type="EMBL" id="PZKC01000020">
    <property type="protein sequence ID" value="PTD95083.1"/>
    <property type="molecule type" value="Genomic_DNA"/>
</dbReference>
<dbReference type="GO" id="GO:0005737">
    <property type="term" value="C:cytoplasm"/>
    <property type="evidence" value="ECO:0007669"/>
    <property type="project" value="UniProtKB-SubCell"/>
</dbReference>
<keyword evidence="3 6" id="KW-0677">Repeat</keyword>
<dbReference type="OrthoDB" id="9808559at2"/>
<feature type="binding site" evidence="6">
    <location>
        <position position="158"/>
    </location>
    <ligand>
        <name>[4Fe-4S] cluster</name>
        <dbReference type="ChEBI" id="CHEBI:49883"/>
        <label>3</label>
    </ligand>
</feature>
<dbReference type="HAMAP" id="MF_02201">
    <property type="entry name" value="NapF"/>
    <property type="match status" value="1"/>
</dbReference>
<dbReference type="Proteomes" id="UP000241193">
    <property type="component" value="Unassembled WGS sequence"/>
</dbReference>
<dbReference type="AlphaFoldDB" id="A0A2T4IBE4"/>
<feature type="binding site" evidence="6">
    <location>
        <position position="148"/>
    </location>
    <ligand>
        <name>[4Fe-4S] cluster</name>
        <dbReference type="ChEBI" id="CHEBI:49883"/>
        <label>3</label>
    </ligand>
</feature>
<feature type="domain" description="4Fe-4S ferredoxin-type" evidence="7">
    <location>
        <begin position="139"/>
        <end position="168"/>
    </location>
</feature>
<evidence type="ECO:0000256" key="5">
    <source>
        <dbReference type="ARBA" id="ARBA00023014"/>
    </source>
</evidence>
<organism evidence="8 9">
    <name type="scientific">Pseudothauera lacus</name>
    <dbReference type="NCBI Taxonomy" id="2136175"/>
    <lineage>
        <taxon>Bacteria</taxon>
        <taxon>Pseudomonadati</taxon>
        <taxon>Pseudomonadota</taxon>
        <taxon>Betaproteobacteria</taxon>
        <taxon>Rhodocyclales</taxon>
        <taxon>Zoogloeaceae</taxon>
        <taxon>Pseudothauera</taxon>
    </lineage>
</organism>
<dbReference type="InterPro" id="IPR004496">
    <property type="entry name" value="NapF"/>
</dbReference>
<feature type="binding site" evidence="6">
    <location>
        <position position="154"/>
    </location>
    <ligand>
        <name>[4Fe-4S] cluster</name>
        <dbReference type="ChEBI" id="CHEBI:49883"/>
        <label>3</label>
    </ligand>
</feature>
<proteinExistence type="inferred from homology"/>
<accession>A0A2T4IBE4</accession>
<feature type="binding site" evidence="6">
    <location>
        <position position="85"/>
    </location>
    <ligand>
        <name>[4Fe-4S] cluster</name>
        <dbReference type="ChEBI" id="CHEBI:49883"/>
        <label>2</label>
    </ligand>
</feature>
<protein>
    <recommendedName>
        <fullName evidence="6">Ferredoxin-type protein NapF</fullName>
    </recommendedName>
</protein>
<reference evidence="8 9" key="1">
    <citation type="submission" date="2018-03" db="EMBL/GenBank/DDBJ databases">
        <authorList>
            <person name="Keele B.F."/>
        </authorList>
    </citation>
    <scope>NUCLEOTIDE SEQUENCE [LARGE SCALE GENOMIC DNA]</scope>
    <source>
        <strain evidence="8 9">D20</strain>
    </source>
</reference>
<dbReference type="PANTHER" id="PTHR43724:SF1">
    <property type="entry name" value="PYRUVATE SYNTHASE SUBUNIT PORD"/>
    <property type="match status" value="1"/>
</dbReference>
<dbReference type="Pfam" id="PF00037">
    <property type="entry name" value="Fer4"/>
    <property type="match status" value="1"/>
</dbReference>
<comment type="subunit">
    <text evidence="6">Interacts with the cytoplasmic NapA precursor.</text>
</comment>
<keyword evidence="2 6" id="KW-0479">Metal-binding</keyword>
<reference evidence="8 9" key="2">
    <citation type="submission" date="2018-04" db="EMBL/GenBank/DDBJ databases">
        <title>Thauera lacus sp. nov., isolated from an saline lake in Inner Mongolia, China.</title>
        <authorList>
            <person name="Liang Q.-Y."/>
        </authorList>
    </citation>
    <scope>NUCLEOTIDE SEQUENCE [LARGE SCALE GENOMIC DNA]</scope>
    <source>
        <strain evidence="8 9">D20</strain>
    </source>
</reference>
<comment type="caution">
    <text evidence="8">The sequence shown here is derived from an EMBL/GenBank/DDBJ whole genome shotgun (WGS) entry which is preliminary data.</text>
</comment>
<comment type="function">
    <text evidence="6">Could be involved in the maturation of NapA, the catalytic subunit of the periplasmic nitrate reductase, before its export into the periplasm.</text>
</comment>
<comment type="similarity">
    <text evidence="6">Belongs to the NapF family.</text>
</comment>
<feature type="binding site" evidence="6">
    <location>
        <position position="78"/>
    </location>
    <ligand>
        <name>[4Fe-4S] cluster</name>
        <dbReference type="ChEBI" id="CHEBI:49883"/>
        <label>2</label>
    </ligand>
</feature>
<dbReference type="GO" id="GO:0051539">
    <property type="term" value="F:4 iron, 4 sulfur cluster binding"/>
    <property type="evidence" value="ECO:0007669"/>
    <property type="project" value="UniProtKB-UniRule"/>
</dbReference>
<feature type="domain" description="4Fe-4S ferredoxin-type" evidence="7">
    <location>
        <begin position="33"/>
        <end position="63"/>
    </location>
</feature>
<evidence type="ECO:0000256" key="2">
    <source>
        <dbReference type="ARBA" id="ARBA00022723"/>
    </source>
</evidence>
<sequence>MGLAVESVSLSRRAFLRARSRTELNAPRRPPWALPEAAFVARCTRCDACVEACPTGVLRPAEGGYPVVDFSRAACSFCARCVEQCIPQALSPAAAAQPWALKAVIGQGCLALHGVECRVCGECCEGSAIRFRPRVGGVVLPVVDAEACTGCGACVGPCPTRAIAMESV</sequence>
<dbReference type="SUPFAM" id="SSF54862">
    <property type="entry name" value="4Fe-4S ferredoxins"/>
    <property type="match status" value="1"/>
</dbReference>
<evidence type="ECO:0000256" key="3">
    <source>
        <dbReference type="ARBA" id="ARBA00022737"/>
    </source>
</evidence>
<dbReference type="Gene3D" id="3.30.70.20">
    <property type="match status" value="2"/>
</dbReference>
<dbReference type="CDD" id="cd10564">
    <property type="entry name" value="NapF_like"/>
    <property type="match status" value="1"/>
</dbReference>
<feature type="binding site" evidence="6">
    <location>
        <position position="75"/>
    </location>
    <ligand>
        <name>[4Fe-4S] cluster</name>
        <dbReference type="ChEBI" id="CHEBI:49883"/>
        <label>2</label>
    </ligand>
</feature>
<dbReference type="Pfam" id="PF13187">
    <property type="entry name" value="Fer4_9"/>
    <property type="match status" value="1"/>
</dbReference>
<gene>
    <name evidence="6 8" type="primary">napF</name>
    <name evidence="8" type="ORF">C8261_16400</name>
</gene>
<dbReference type="PROSITE" id="PS51379">
    <property type="entry name" value="4FE4S_FER_2"/>
    <property type="match status" value="3"/>
</dbReference>
<evidence type="ECO:0000256" key="1">
    <source>
        <dbReference type="ARBA" id="ARBA00022485"/>
    </source>
</evidence>
<dbReference type="InterPro" id="IPR017896">
    <property type="entry name" value="4Fe4S_Fe-S-bd"/>
</dbReference>
<keyword evidence="4 6" id="KW-0408">Iron</keyword>
<comment type="cofactor">
    <cofactor evidence="6">
        <name>[4Fe-4S] cluster</name>
        <dbReference type="ChEBI" id="CHEBI:49883"/>
    </cofactor>
</comment>
<feature type="binding site" evidence="6">
    <location>
        <position position="53"/>
    </location>
    <ligand>
        <name>[4Fe-4S] cluster</name>
        <dbReference type="ChEBI" id="CHEBI:49883"/>
        <label>1</label>
    </ligand>
</feature>
<name>A0A2T4IBE4_9RHOO</name>
<keyword evidence="6" id="KW-0963">Cytoplasm</keyword>
<comment type="subcellular location">
    <subcellularLocation>
        <location evidence="6">Cytoplasm</location>
    </subcellularLocation>
</comment>
<keyword evidence="5 6" id="KW-0411">Iron-sulfur</keyword>
<feature type="binding site" evidence="6">
    <location>
        <position position="81"/>
    </location>
    <ligand>
        <name>[4Fe-4S] cluster</name>
        <dbReference type="ChEBI" id="CHEBI:49883"/>
        <label>2</label>
    </ligand>
</feature>
<feature type="binding site" evidence="6">
    <location>
        <position position="46"/>
    </location>
    <ligand>
        <name>[4Fe-4S] cluster</name>
        <dbReference type="ChEBI" id="CHEBI:49883"/>
        <label>1</label>
    </ligand>
</feature>
<evidence type="ECO:0000256" key="4">
    <source>
        <dbReference type="ARBA" id="ARBA00023004"/>
    </source>
</evidence>
<dbReference type="GO" id="GO:0046872">
    <property type="term" value="F:metal ion binding"/>
    <property type="evidence" value="ECO:0007669"/>
    <property type="project" value="UniProtKB-KW"/>
</dbReference>